<evidence type="ECO:0000259" key="3">
    <source>
        <dbReference type="Pfam" id="PF02782"/>
    </source>
</evidence>
<dbReference type="EC" id="2.7.1.17" evidence="4"/>
<organism evidence="4">
    <name type="scientific">bioreactor metagenome</name>
    <dbReference type="NCBI Taxonomy" id="1076179"/>
    <lineage>
        <taxon>unclassified sequences</taxon>
        <taxon>metagenomes</taxon>
        <taxon>ecological metagenomes</taxon>
    </lineage>
</organism>
<dbReference type="InterPro" id="IPR043129">
    <property type="entry name" value="ATPase_NBD"/>
</dbReference>
<dbReference type="InterPro" id="IPR018483">
    <property type="entry name" value="Carb_kinase_FGGY_CS"/>
</dbReference>
<dbReference type="AlphaFoldDB" id="A0A644YW69"/>
<feature type="domain" description="Carbohydrate kinase FGGY C-terminal" evidence="3">
    <location>
        <begin position="2"/>
        <end position="155"/>
    </location>
</feature>
<dbReference type="InterPro" id="IPR050406">
    <property type="entry name" value="FGGY_Carb_Kinase"/>
</dbReference>
<comment type="caution">
    <text evidence="4">The sequence shown here is derived from an EMBL/GenBank/DDBJ whole genome shotgun (WGS) entry which is preliminary data.</text>
</comment>
<protein>
    <submittedName>
        <fullName evidence="4">Xylulose kinase</fullName>
        <ecNumber evidence="4">2.7.1.17</ecNumber>
    </submittedName>
</protein>
<dbReference type="PANTHER" id="PTHR43095:SF5">
    <property type="entry name" value="XYLULOSE KINASE"/>
    <property type="match status" value="1"/>
</dbReference>
<evidence type="ECO:0000256" key="2">
    <source>
        <dbReference type="ARBA" id="ARBA00022777"/>
    </source>
</evidence>
<accession>A0A644YW69</accession>
<dbReference type="GO" id="GO:0004856">
    <property type="term" value="F:D-xylulokinase activity"/>
    <property type="evidence" value="ECO:0007669"/>
    <property type="project" value="UniProtKB-EC"/>
</dbReference>
<dbReference type="EMBL" id="VSSQ01006409">
    <property type="protein sequence ID" value="MPM32607.1"/>
    <property type="molecule type" value="Genomic_DNA"/>
</dbReference>
<evidence type="ECO:0000313" key="4">
    <source>
        <dbReference type="EMBL" id="MPM32607.1"/>
    </source>
</evidence>
<dbReference type="PANTHER" id="PTHR43095">
    <property type="entry name" value="SUGAR KINASE"/>
    <property type="match status" value="1"/>
</dbReference>
<dbReference type="Pfam" id="PF02782">
    <property type="entry name" value="FGGY_C"/>
    <property type="match status" value="1"/>
</dbReference>
<dbReference type="InterPro" id="IPR018485">
    <property type="entry name" value="FGGY_C"/>
</dbReference>
<evidence type="ECO:0000256" key="1">
    <source>
        <dbReference type="ARBA" id="ARBA00022679"/>
    </source>
</evidence>
<keyword evidence="1 4" id="KW-0808">Transferase</keyword>
<proteinExistence type="predicted"/>
<keyword evidence="2 4" id="KW-0418">Kinase</keyword>
<dbReference type="Gene3D" id="3.30.420.40">
    <property type="match status" value="1"/>
</dbReference>
<reference evidence="4" key="1">
    <citation type="submission" date="2019-08" db="EMBL/GenBank/DDBJ databases">
        <authorList>
            <person name="Kucharzyk K."/>
            <person name="Murdoch R.W."/>
            <person name="Higgins S."/>
            <person name="Loffler F."/>
        </authorList>
    </citation>
    <scope>NUCLEOTIDE SEQUENCE</scope>
</reference>
<dbReference type="SUPFAM" id="SSF53067">
    <property type="entry name" value="Actin-like ATPase domain"/>
    <property type="match status" value="1"/>
</dbReference>
<name>A0A644YW69_9ZZZZ</name>
<gene>
    <name evidence="4" type="primary">xylB_20</name>
    <name evidence="4" type="ORF">SDC9_79171</name>
</gene>
<sequence length="207" mass="22707">MATTGSLTKWIRDEMAKDLLAGEAQGGENAYTSLFREAESIPVGSDGLICLPYFMGERMPIQDPLAKGVFFGLNLRHQRGHLVRAAMEGVGYGIAQNMDLLRSAGLSLDHVTAVGGGTRSRLWLQIVSDICGIAQRVPAITVGASYGDALMAGLAVGSIPNPDSIGSLIQIQDVIQPDWDRHKRYQKYLKIYSDLYQRNSDLMHQLW</sequence>
<dbReference type="PROSITE" id="PS00445">
    <property type="entry name" value="FGGY_KINASES_2"/>
    <property type="match status" value="1"/>
</dbReference>